<sequence length="102" mass="11417">EFANYEKEDINLEERKKHAISKQKKATIAILHVLGNTLVAKDLTQARGLVIEQSDAMSGGGHKVSKSAMSSRFTSEVTSETIAKLEKDRVHFEMQCKRTLDL</sequence>
<comment type="caution">
    <text evidence="1">The sequence shown here is derived from an EMBL/GenBank/DDBJ whole genome shotgun (WGS) entry which is preliminary data.</text>
</comment>
<name>A0A9N9FRX2_FUNMO</name>
<evidence type="ECO:0000313" key="1">
    <source>
        <dbReference type="EMBL" id="CAG8555667.1"/>
    </source>
</evidence>
<feature type="non-terminal residue" evidence="1">
    <location>
        <position position="1"/>
    </location>
</feature>
<dbReference type="GO" id="GO:0051276">
    <property type="term" value="P:chromosome organization"/>
    <property type="evidence" value="ECO:0007669"/>
    <property type="project" value="InterPro"/>
</dbReference>
<organism evidence="1 2">
    <name type="scientific">Funneliformis mosseae</name>
    <name type="common">Endomycorrhizal fungus</name>
    <name type="synonym">Glomus mosseae</name>
    <dbReference type="NCBI Taxonomy" id="27381"/>
    <lineage>
        <taxon>Eukaryota</taxon>
        <taxon>Fungi</taxon>
        <taxon>Fungi incertae sedis</taxon>
        <taxon>Mucoromycota</taxon>
        <taxon>Glomeromycotina</taxon>
        <taxon>Glomeromycetes</taxon>
        <taxon>Glomerales</taxon>
        <taxon>Glomeraceae</taxon>
        <taxon>Funneliformis</taxon>
    </lineage>
</organism>
<dbReference type="EMBL" id="CAJVPP010001443">
    <property type="protein sequence ID" value="CAG8555667.1"/>
    <property type="molecule type" value="Genomic_DNA"/>
</dbReference>
<dbReference type="AlphaFoldDB" id="A0A9N9FRX2"/>
<dbReference type="SUPFAM" id="SSF75553">
    <property type="entry name" value="Smc hinge domain"/>
    <property type="match status" value="1"/>
</dbReference>
<dbReference type="InterPro" id="IPR036277">
    <property type="entry name" value="SMC_hinge_sf"/>
</dbReference>
<gene>
    <name evidence="1" type="ORF">FMOSSE_LOCUS6697</name>
</gene>
<reference evidence="1" key="1">
    <citation type="submission" date="2021-06" db="EMBL/GenBank/DDBJ databases">
        <authorList>
            <person name="Kallberg Y."/>
            <person name="Tangrot J."/>
            <person name="Rosling A."/>
        </authorList>
    </citation>
    <scope>NUCLEOTIDE SEQUENCE</scope>
    <source>
        <strain evidence="1">87-6 pot B 2015</strain>
    </source>
</reference>
<dbReference type="GO" id="GO:0005524">
    <property type="term" value="F:ATP binding"/>
    <property type="evidence" value="ECO:0007669"/>
    <property type="project" value="InterPro"/>
</dbReference>
<dbReference type="Proteomes" id="UP000789375">
    <property type="component" value="Unassembled WGS sequence"/>
</dbReference>
<dbReference type="GO" id="GO:0005694">
    <property type="term" value="C:chromosome"/>
    <property type="evidence" value="ECO:0007669"/>
    <property type="project" value="InterPro"/>
</dbReference>
<proteinExistence type="predicted"/>
<accession>A0A9N9FRX2</accession>
<keyword evidence="2" id="KW-1185">Reference proteome</keyword>
<protein>
    <submittedName>
        <fullName evidence="1">8741_t:CDS:1</fullName>
    </submittedName>
</protein>
<evidence type="ECO:0000313" key="2">
    <source>
        <dbReference type="Proteomes" id="UP000789375"/>
    </source>
</evidence>